<dbReference type="Gene3D" id="1.20.1740.10">
    <property type="entry name" value="Amino acid/polyamine transporter I"/>
    <property type="match status" value="1"/>
</dbReference>
<dbReference type="Proteomes" id="UP000603141">
    <property type="component" value="Unassembled WGS sequence"/>
</dbReference>
<feature type="transmembrane region" description="Helical" evidence="5">
    <location>
        <begin position="279"/>
        <end position="299"/>
    </location>
</feature>
<name>A0A934VU60_9BACT</name>
<feature type="transmembrane region" description="Helical" evidence="5">
    <location>
        <begin position="154"/>
        <end position="173"/>
    </location>
</feature>
<dbReference type="GO" id="GO:0015179">
    <property type="term" value="F:L-amino acid transmembrane transporter activity"/>
    <property type="evidence" value="ECO:0007669"/>
    <property type="project" value="TreeGrafter"/>
</dbReference>
<dbReference type="RefSeq" id="WP_200266318.1">
    <property type="nucleotide sequence ID" value="NZ_JAENIJ010000001.1"/>
</dbReference>
<feature type="transmembrane region" description="Helical" evidence="5">
    <location>
        <begin position="346"/>
        <end position="368"/>
    </location>
</feature>
<dbReference type="PANTHER" id="PTHR11785">
    <property type="entry name" value="AMINO ACID TRANSPORTER"/>
    <property type="match status" value="1"/>
</dbReference>
<feature type="transmembrane region" description="Helical" evidence="5">
    <location>
        <begin position="45"/>
        <end position="65"/>
    </location>
</feature>
<reference evidence="6" key="1">
    <citation type="submission" date="2021-01" db="EMBL/GenBank/DDBJ databases">
        <title>Modified the classification status of verrucomicrobia.</title>
        <authorList>
            <person name="Feng X."/>
        </authorList>
    </citation>
    <scope>NUCLEOTIDE SEQUENCE</scope>
    <source>
        <strain evidence="6">KCTC 22041</strain>
    </source>
</reference>
<feature type="transmembrane region" description="Helical" evidence="5">
    <location>
        <begin position="126"/>
        <end position="142"/>
    </location>
</feature>
<sequence length="427" mass="45108">MNPVRNSGPGTSAATSLVVANMVGTGVFVSLGFQLLDFHSAPPILLLWVIGGVVALCGALTYAGLVKCMPRSGGEYHFLGTIYHPALGFMAGLMSAIFGFSVPTAITAIAVGGYLHQASAEIPERPAALVVILLSACAHGVSNRTSGRVQLFSTLLKLTLILLFIASAAILPGKGDIRWAFHASDDFAQIAKPAFATAVFYVFYSYSGWNAAVYGLEEWREPSRTVKRALLGGTTLVMMLYLALNISFLVAAPIAGLRGEKEIAHVAAAALFGEQTGRIVSGLFAVGLFASVSALLWAGPRVLAAMGRDVSAMRLFATKGEVPLVPLAFQSVLAIALVLLGDFEFLIKYTQTGLTLCTMLSAFGLILLKLRGKDIPPSTIAPALIFLLFTGFVMVRLFFAEPMPAACGLVTGLGCVLLWFPIKSLSK</sequence>
<dbReference type="InterPro" id="IPR002293">
    <property type="entry name" value="AA/rel_permease1"/>
</dbReference>
<feature type="transmembrane region" description="Helical" evidence="5">
    <location>
        <begin position="193"/>
        <end position="216"/>
    </location>
</feature>
<feature type="transmembrane region" description="Helical" evidence="5">
    <location>
        <begin position="405"/>
        <end position="422"/>
    </location>
</feature>
<keyword evidence="4 5" id="KW-0472">Membrane</keyword>
<dbReference type="GO" id="GO:0016020">
    <property type="term" value="C:membrane"/>
    <property type="evidence" value="ECO:0007669"/>
    <property type="project" value="UniProtKB-SubCell"/>
</dbReference>
<comment type="caution">
    <text evidence="6">The sequence shown here is derived from an EMBL/GenBank/DDBJ whole genome shotgun (WGS) entry which is preliminary data.</text>
</comment>
<feature type="transmembrane region" description="Helical" evidence="5">
    <location>
        <begin position="12"/>
        <end position="33"/>
    </location>
</feature>
<keyword evidence="3 5" id="KW-1133">Transmembrane helix</keyword>
<evidence type="ECO:0000256" key="4">
    <source>
        <dbReference type="ARBA" id="ARBA00023136"/>
    </source>
</evidence>
<dbReference type="Pfam" id="PF13520">
    <property type="entry name" value="AA_permease_2"/>
    <property type="match status" value="1"/>
</dbReference>
<feature type="transmembrane region" description="Helical" evidence="5">
    <location>
        <begin position="320"/>
        <end position="340"/>
    </location>
</feature>
<keyword evidence="2 5" id="KW-0812">Transmembrane</keyword>
<dbReference type="PANTHER" id="PTHR11785:SF512">
    <property type="entry name" value="SOBREMESA, ISOFORM B"/>
    <property type="match status" value="1"/>
</dbReference>
<evidence type="ECO:0000313" key="6">
    <source>
        <dbReference type="EMBL" id="MBK1880775.1"/>
    </source>
</evidence>
<dbReference type="AlphaFoldDB" id="A0A934VU60"/>
<proteinExistence type="predicted"/>
<feature type="transmembrane region" description="Helical" evidence="5">
    <location>
        <begin position="86"/>
        <end position="114"/>
    </location>
</feature>
<dbReference type="InterPro" id="IPR050598">
    <property type="entry name" value="AminoAcid_Transporter"/>
</dbReference>
<feature type="transmembrane region" description="Helical" evidence="5">
    <location>
        <begin position="228"/>
        <end position="252"/>
    </location>
</feature>
<evidence type="ECO:0000256" key="3">
    <source>
        <dbReference type="ARBA" id="ARBA00022989"/>
    </source>
</evidence>
<accession>A0A934VU60</accession>
<evidence type="ECO:0000313" key="7">
    <source>
        <dbReference type="Proteomes" id="UP000603141"/>
    </source>
</evidence>
<gene>
    <name evidence="6" type="ORF">JIN85_00025</name>
</gene>
<dbReference type="PIRSF" id="PIRSF006060">
    <property type="entry name" value="AA_transporter"/>
    <property type="match status" value="1"/>
</dbReference>
<organism evidence="6 7">
    <name type="scientific">Luteolibacter pohnpeiensis</name>
    <dbReference type="NCBI Taxonomy" id="454153"/>
    <lineage>
        <taxon>Bacteria</taxon>
        <taxon>Pseudomonadati</taxon>
        <taxon>Verrucomicrobiota</taxon>
        <taxon>Verrucomicrobiia</taxon>
        <taxon>Verrucomicrobiales</taxon>
        <taxon>Verrucomicrobiaceae</taxon>
        <taxon>Luteolibacter</taxon>
    </lineage>
</organism>
<keyword evidence="7" id="KW-1185">Reference proteome</keyword>
<dbReference type="EMBL" id="JAENIJ010000001">
    <property type="protein sequence ID" value="MBK1880775.1"/>
    <property type="molecule type" value="Genomic_DNA"/>
</dbReference>
<comment type="subcellular location">
    <subcellularLocation>
        <location evidence="1">Membrane</location>
        <topology evidence="1">Multi-pass membrane protein</topology>
    </subcellularLocation>
</comment>
<evidence type="ECO:0000256" key="1">
    <source>
        <dbReference type="ARBA" id="ARBA00004141"/>
    </source>
</evidence>
<feature type="transmembrane region" description="Helical" evidence="5">
    <location>
        <begin position="380"/>
        <end position="399"/>
    </location>
</feature>
<evidence type="ECO:0000256" key="5">
    <source>
        <dbReference type="SAM" id="Phobius"/>
    </source>
</evidence>
<evidence type="ECO:0000256" key="2">
    <source>
        <dbReference type="ARBA" id="ARBA00022692"/>
    </source>
</evidence>
<protein>
    <submittedName>
        <fullName evidence="6">Amino acid permease</fullName>
    </submittedName>
</protein>